<feature type="transmembrane region" description="Helical" evidence="1">
    <location>
        <begin position="200"/>
        <end position="221"/>
    </location>
</feature>
<keyword evidence="1" id="KW-0472">Membrane</keyword>
<reference evidence="2 3" key="1">
    <citation type="submission" date="2011-07" db="EMBL/GenBank/DDBJ databases">
        <authorList>
            <person name="Coyne R."/>
            <person name="Brami D."/>
            <person name="Johnson J."/>
            <person name="Hostetler J."/>
            <person name="Hannick L."/>
            <person name="Clark T."/>
            <person name="Cassidy-Hanley D."/>
            <person name="Inman J."/>
        </authorList>
    </citation>
    <scope>NUCLEOTIDE SEQUENCE [LARGE SCALE GENOMIC DNA]</scope>
    <source>
        <strain evidence="2 3">G5</strain>
    </source>
</reference>
<dbReference type="GeneID" id="14904097"/>
<evidence type="ECO:0000313" key="2">
    <source>
        <dbReference type="EMBL" id="EGR28023.1"/>
    </source>
</evidence>
<evidence type="ECO:0000256" key="1">
    <source>
        <dbReference type="SAM" id="Phobius"/>
    </source>
</evidence>
<keyword evidence="1" id="KW-1133">Transmembrane helix</keyword>
<accession>G0R3D1</accession>
<dbReference type="AlphaFoldDB" id="G0R3D1"/>
<proteinExistence type="predicted"/>
<sequence>SSFFSSQIFNKIFTSLFFSFSNFQIFSKQNSFNSKHQIFQFFQSFSSKKLQKDITFNAFSLFISEFFNFLKSSSIYDFKRRFSYSKNPFFSKKPSFSFQYLHKLSYIYEFKKLIFSFNKLFSSRNSFQEYPQYFSSKALTLFSQKIIKLSFSIIFFPKEISLLFQISFSVYNQFQILKILSFKSLFMSFIISIFSQNYLIVFSCQIQISFIFCKFSFYLLFSQFYKF</sequence>
<feature type="non-terminal residue" evidence="2">
    <location>
        <position position="1"/>
    </location>
</feature>
<keyword evidence="3" id="KW-1185">Reference proteome</keyword>
<evidence type="ECO:0008006" key="4">
    <source>
        <dbReference type="Google" id="ProtNLM"/>
    </source>
</evidence>
<evidence type="ECO:0000313" key="3">
    <source>
        <dbReference type="Proteomes" id="UP000008983"/>
    </source>
</evidence>
<gene>
    <name evidence="2" type="ORF">IMG5_184660</name>
</gene>
<dbReference type="RefSeq" id="XP_004027368.1">
    <property type="nucleotide sequence ID" value="XM_004027319.1"/>
</dbReference>
<protein>
    <recommendedName>
        <fullName evidence="4">Transmembrane protein</fullName>
    </recommendedName>
</protein>
<name>G0R3D1_ICHMU</name>
<keyword evidence="1" id="KW-0812">Transmembrane</keyword>
<dbReference type="InParanoid" id="G0R3D1"/>
<dbReference type="EMBL" id="GL984299">
    <property type="protein sequence ID" value="EGR28023.1"/>
    <property type="molecule type" value="Genomic_DNA"/>
</dbReference>
<organism evidence="2 3">
    <name type="scientific">Ichthyophthirius multifiliis</name>
    <name type="common">White spot disease agent</name>
    <name type="synonym">Ich</name>
    <dbReference type="NCBI Taxonomy" id="5932"/>
    <lineage>
        <taxon>Eukaryota</taxon>
        <taxon>Sar</taxon>
        <taxon>Alveolata</taxon>
        <taxon>Ciliophora</taxon>
        <taxon>Intramacronucleata</taxon>
        <taxon>Oligohymenophorea</taxon>
        <taxon>Hymenostomatida</taxon>
        <taxon>Ophryoglenina</taxon>
        <taxon>Ichthyophthirius</taxon>
    </lineage>
</organism>
<dbReference type="Proteomes" id="UP000008983">
    <property type="component" value="Unassembled WGS sequence"/>
</dbReference>